<evidence type="ECO:0000259" key="6">
    <source>
        <dbReference type="Pfam" id="PF14382"/>
    </source>
</evidence>
<dbReference type="InterPro" id="IPR019495">
    <property type="entry name" value="EXOSC1_C"/>
</dbReference>
<dbReference type="Pfam" id="PF10447">
    <property type="entry name" value="EXOSC1"/>
    <property type="match status" value="1"/>
</dbReference>
<accession>A0A9P4NUH3</accession>
<name>A0A9P4NUH3_9PEZI</name>
<dbReference type="SUPFAM" id="SSF50249">
    <property type="entry name" value="Nucleic acid-binding proteins"/>
    <property type="match status" value="1"/>
</dbReference>
<keyword evidence="8" id="KW-1185">Reference proteome</keyword>
<dbReference type="EMBL" id="MU007026">
    <property type="protein sequence ID" value="KAF2432474.1"/>
    <property type="molecule type" value="Genomic_DNA"/>
</dbReference>
<dbReference type="Proteomes" id="UP000800235">
    <property type="component" value="Unassembled WGS sequence"/>
</dbReference>
<keyword evidence="3" id="KW-0271">Exosome</keyword>
<feature type="compositionally biased region" description="Polar residues" evidence="4">
    <location>
        <begin position="27"/>
        <end position="37"/>
    </location>
</feature>
<dbReference type="GO" id="GO:0005737">
    <property type="term" value="C:cytoplasm"/>
    <property type="evidence" value="ECO:0007669"/>
    <property type="project" value="TreeGrafter"/>
</dbReference>
<comment type="caution">
    <text evidence="7">The sequence shown here is derived from an EMBL/GenBank/DDBJ whole genome shotgun (WGS) entry which is preliminary data.</text>
</comment>
<dbReference type="Gene3D" id="2.40.50.140">
    <property type="entry name" value="Nucleic acid-binding proteins"/>
    <property type="match status" value="1"/>
</dbReference>
<dbReference type="GO" id="GO:0003723">
    <property type="term" value="F:RNA binding"/>
    <property type="evidence" value="ECO:0007669"/>
    <property type="project" value="InterPro"/>
</dbReference>
<dbReference type="InterPro" id="IPR025721">
    <property type="entry name" value="Exosome_cplx_N_dom"/>
</dbReference>
<dbReference type="PANTHER" id="PTHR12686:SF8">
    <property type="entry name" value="EXOSOME COMPLEX COMPONENT CSL4"/>
    <property type="match status" value="1"/>
</dbReference>
<dbReference type="Gene3D" id="2.40.50.100">
    <property type="match status" value="1"/>
</dbReference>
<dbReference type="AlphaFoldDB" id="A0A9P4NUH3"/>
<feature type="domain" description="Exosome complex component CSL4 C-terminal" evidence="5">
    <location>
        <begin position="100"/>
        <end position="136"/>
    </location>
</feature>
<keyword evidence="2" id="KW-0963">Cytoplasm</keyword>
<feature type="region of interest" description="Disordered" evidence="4">
    <location>
        <begin position="1"/>
        <end position="69"/>
    </location>
</feature>
<evidence type="ECO:0000313" key="7">
    <source>
        <dbReference type="EMBL" id="KAF2432474.1"/>
    </source>
</evidence>
<protein>
    <recommendedName>
        <fullName evidence="9">S1 motif domain-containing protein</fullName>
    </recommendedName>
</protein>
<dbReference type="InterPro" id="IPR039771">
    <property type="entry name" value="Csl4"/>
</dbReference>
<organism evidence="7 8">
    <name type="scientific">Tothia fuscella</name>
    <dbReference type="NCBI Taxonomy" id="1048955"/>
    <lineage>
        <taxon>Eukaryota</taxon>
        <taxon>Fungi</taxon>
        <taxon>Dikarya</taxon>
        <taxon>Ascomycota</taxon>
        <taxon>Pezizomycotina</taxon>
        <taxon>Dothideomycetes</taxon>
        <taxon>Pleosporomycetidae</taxon>
        <taxon>Venturiales</taxon>
        <taxon>Cylindrosympodiaceae</taxon>
        <taxon>Tothia</taxon>
    </lineage>
</organism>
<evidence type="ECO:0000313" key="8">
    <source>
        <dbReference type="Proteomes" id="UP000800235"/>
    </source>
</evidence>
<dbReference type="SUPFAM" id="SSF110324">
    <property type="entry name" value="Ribosomal L27 protein-like"/>
    <property type="match status" value="1"/>
</dbReference>
<dbReference type="PANTHER" id="PTHR12686">
    <property type="entry name" value="3'-5' EXORIBONUCLEASE CSL4-RELATED"/>
    <property type="match status" value="1"/>
</dbReference>
<dbReference type="GO" id="GO:0006396">
    <property type="term" value="P:RNA processing"/>
    <property type="evidence" value="ECO:0007669"/>
    <property type="project" value="InterPro"/>
</dbReference>
<reference evidence="7" key="1">
    <citation type="journal article" date="2020" name="Stud. Mycol.">
        <title>101 Dothideomycetes genomes: a test case for predicting lifestyles and emergence of pathogens.</title>
        <authorList>
            <person name="Haridas S."/>
            <person name="Albert R."/>
            <person name="Binder M."/>
            <person name="Bloem J."/>
            <person name="Labutti K."/>
            <person name="Salamov A."/>
            <person name="Andreopoulos B."/>
            <person name="Baker S."/>
            <person name="Barry K."/>
            <person name="Bills G."/>
            <person name="Bluhm B."/>
            <person name="Cannon C."/>
            <person name="Castanera R."/>
            <person name="Culley D."/>
            <person name="Daum C."/>
            <person name="Ezra D."/>
            <person name="Gonzalez J."/>
            <person name="Henrissat B."/>
            <person name="Kuo A."/>
            <person name="Liang C."/>
            <person name="Lipzen A."/>
            <person name="Lutzoni F."/>
            <person name="Magnuson J."/>
            <person name="Mondo S."/>
            <person name="Nolan M."/>
            <person name="Ohm R."/>
            <person name="Pangilinan J."/>
            <person name="Park H.-J."/>
            <person name="Ramirez L."/>
            <person name="Alfaro M."/>
            <person name="Sun H."/>
            <person name="Tritt A."/>
            <person name="Yoshinaga Y."/>
            <person name="Zwiers L.-H."/>
            <person name="Turgeon B."/>
            <person name="Goodwin S."/>
            <person name="Spatafora J."/>
            <person name="Crous P."/>
            <person name="Grigoriev I."/>
        </authorList>
    </citation>
    <scope>NUCLEOTIDE SEQUENCE</scope>
    <source>
        <strain evidence="7">CBS 130266</strain>
    </source>
</reference>
<evidence type="ECO:0000256" key="3">
    <source>
        <dbReference type="ARBA" id="ARBA00022835"/>
    </source>
</evidence>
<dbReference type="OrthoDB" id="440760at2759"/>
<dbReference type="GO" id="GO:0000176">
    <property type="term" value="C:nuclear exosome (RNase complex)"/>
    <property type="evidence" value="ECO:0007669"/>
    <property type="project" value="TreeGrafter"/>
</dbReference>
<comment type="subcellular location">
    <subcellularLocation>
        <location evidence="1">Nucleus</location>
        <location evidence="1">Nucleolus</location>
    </subcellularLocation>
</comment>
<evidence type="ECO:0000259" key="5">
    <source>
        <dbReference type="Pfam" id="PF10447"/>
    </source>
</evidence>
<evidence type="ECO:0008006" key="9">
    <source>
        <dbReference type="Google" id="ProtNLM"/>
    </source>
</evidence>
<sequence>MAPPSFAIPGQTLAASSKYSPGPGTHLISSQITSSLLGPSDSKKNTITPKSTPILSIQRPSNSPPQPSVNTQVYARITRLERLQARCDIVVVSDIVAPLPLRGILRSQDVRATEKDKVKLPECFVVGDIIRAVIVGLGDQQGYYLSTAGNEFGVVMAWSEAGNGCVPVSWKEVRDSVTGVKELRKVAKPI</sequence>
<evidence type="ECO:0000256" key="1">
    <source>
        <dbReference type="ARBA" id="ARBA00004604"/>
    </source>
</evidence>
<dbReference type="Pfam" id="PF14382">
    <property type="entry name" value="ECR1_N"/>
    <property type="match status" value="1"/>
</dbReference>
<dbReference type="InterPro" id="IPR012340">
    <property type="entry name" value="NA-bd_OB-fold"/>
</dbReference>
<feature type="compositionally biased region" description="Polar residues" evidence="4">
    <location>
        <begin position="45"/>
        <end position="61"/>
    </location>
</feature>
<evidence type="ECO:0000256" key="4">
    <source>
        <dbReference type="SAM" id="MobiDB-lite"/>
    </source>
</evidence>
<feature type="domain" description="Exosome complex component N-terminal" evidence="6">
    <location>
        <begin position="6"/>
        <end position="39"/>
    </location>
</feature>
<evidence type="ECO:0000256" key="2">
    <source>
        <dbReference type="ARBA" id="ARBA00022490"/>
    </source>
</evidence>
<gene>
    <name evidence="7" type="ORF">EJ08DRAFT_630772</name>
</gene>
<proteinExistence type="predicted"/>
<dbReference type="GO" id="GO:0005730">
    <property type="term" value="C:nucleolus"/>
    <property type="evidence" value="ECO:0007669"/>
    <property type="project" value="UniProtKB-SubCell"/>
</dbReference>